<feature type="compositionally biased region" description="Basic residues" evidence="1">
    <location>
        <begin position="74"/>
        <end position="84"/>
    </location>
</feature>
<dbReference type="EMBL" id="JAUEPT010000042">
    <property type="protein sequence ID" value="KAK0438659.1"/>
    <property type="molecule type" value="Genomic_DNA"/>
</dbReference>
<dbReference type="AlphaFoldDB" id="A0AA39JAD4"/>
<evidence type="ECO:0000256" key="1">
    <source>
        <dbReference type="SAM" id="MobiDB-lite"/>
    </source>
</evidence>
<evidence type="ECO:0000313" key="3">
    <source>
        <dbReference type="Proteomes" id="UP001175226"/>
    </source>
</evidence>
<feature type="region of interest" description="Disordered" evidence="1">
    <location>
        <begin position="116"/>
        <end position="135"/>
    </location>
</feature>
<sequence length="199" mass="23491">MLSAWHWSLQQHEIEAYINEPFKKSDDLLTGYKLPRRRMSSTRFTCSTARMRRSRRNRNGTVKAVPQPGSARRATQRRRQRQRARNVERRGRMSRARTMVKLMKTPAPARRARVPLPAKKAKRDKEEHDEGDVADDPEDIKVRQWRHKLQKTFLSNKGDPKEEDMPEMDKPFRTVEAYQSITIHYFTGRLGHSVCCYGR</sequence>
<proteinExistence type="predicted"/>
<gene>
    <name evidence="2" type="ORF">EV421DRAFT_957132</name>
</gene>
<feature type="region of interest" description="Disordered" evidence="1">
    <location>
        <begin position="52"/>
        <end position="93"/>
    </location>
</feature>
<reference evidence="2" key="1">
    <citation type="submission" date="2023-06" db="EMBL/GenBank/DDBJ databases">
        <authorList>
            <consortium name="Lawrence Berkeley National Laboratory"/>
            <person name="Ahrendt S."/>
            <person name="Sahu N."/>
            <person name="Indic B."/>
            <person name="Wong-Bajracharya J."/>
            <person name="Merenyi Z."/>
            <person name="Ke H.-M."/>
            <person name="Monk M."/>
            <person name="Kocsube S."/>
            <person name="Drula E."/>
            <person name="Lipzen A."/>
            <person name="Balint B."/>
            <person name="Henrissat B."/>
            <person name="Andreopoulos B."/>
            <person name="Martin F.M."/>
            <person name="Harder C.B."/>
            <person name="Rigling D."/>
            <person name="Ford K.L."/>
            <person name="Foster G.D."/>
            <person name="Pangilinan J."/>
            <person name="Papanicolaou A."/>
            <person name="Barry K."/>
            <person name="LaButti K."/>
            <person name="Viragh M."/>
            <person name="Koriabine M."/>
            <person name="Yan M."/>
            <person name="Riley R."/>
            <person name="Champramary S."/>
            <person name="Plett K.L."/>
            <person name="Tsai I.J."/>
            <person name="Slot J."/>
            <person name="Sipos G."/>
            <person name="Plett J."/>
            <person name="Nagy L.G."/>
            <person name="Grigoriev I.V."/>
        </authorList>
    </citation>
    <scope>NUCLEOTIDE SEQUENCE</scope>
    <source>
        <strain evidence="2">FPL87.14</strain>
    </source>
</reference>
<comment type="caution">
    <text evidence="2">The sequence shown here is derived from an EMBL/GenBank/DDBJ whole genome shotgun (WGS) entry which is preliminary data.</text>
</comment>
<organism evidence="2 3">
    <name type="scientific">Armillaria borealis</name>
    <dbReference type="NCBI Taxonomy" id="47425"/>
    <lineage>
        <taxon>Eukaryota</taxon>
        <taxon>Fungi</taxon>
        <taxon>Dikarya</taxon>
        <taxon>Basidiomycota</taxon>
        <taxon>Agaricomycotina</taxon>
        <taxon>Agaricomycetes</taxon>
        <taxon>Agaricomycetidae</taxon>
        <taxon>Agaricales</taxon>
        <taxon>Marasmiineae</taxon>
        <taxon>Physalacriaceae</taxon>
        <taxon>Armillaria</taxon>
    </lineage>
</organism>
<accession>A0AA39JAD4</accession>
<keyword evidence="3" id="KW-1185">Reference proteome</keyword>
<protein>
    <submittedName>
        <fullName evidence="2">Uncharacterized protein</fullName>
    </submittedName>
</protein>
<evidence type="ECO:0000313" key="2">
    <source>
        <dbReference type="EMBL" id="KAK0438659.1"/>
    </source>
</evidence>
<name>A0AA39JAD4_9AGAR</name>
<dbReference type="Proteomes" id="UP001175226">
    <property type="component" value="Unassembled WGS sequence"/>
</dbReference>